<dbReference type="RefSeq" id="WP_263247029.1">
    <property type="nucleotide sequence ID" value="NZ_BAABLT010000006.1"/>
</dbReference>
<comment type="caution">
    <text evidence="2">The sequence shown here is derived from an EMBL/GenBank/DDBJ whole genome shotgun (WGS) entry which is preliminary data.</text>
</comment>
<protein>
    <submittedName>
        <fullName evidence="2">Amidase</fullName>
    </submittedName>
</protein>
<dbReference type="InterPro" id="IPR036928">
    <property type="entry name" value="AS_sf"/>
</dbReference>
<sequence length="440" mass="45612">MADSSGYFTDRTIAGLGAELRSGAVTAAGLARAALDAIADRDGELNAFVSVDREAALQAAEKADAELAEGTDRGPLHGIPVGVKDVIDVAGLPTTMGSAHFAGHVSTEDAECVRRLRAGGAVVVGKTTTHEFAYGPTGDSAHNGPCRNPHDPRLMSGGSSAGSAVAVASGMVPLAVGTDTGGSARIPAALCGVAGFKPAYRAIPADGVFPLAESLDHIGVLARTAQDCRTAYRVLADLRAEPGRAEPEAVVGWIRPGALCPTDPEVERIARAAVEPLDVREMALADPDLPLSAYSGIQDGEVFAVHAERVQQRPELYTPAVLERLRGAERTPAWRHVRAQAARRRWRAEVDALLSEVDLLALPTTCVVAAPVGTGTVEVDGARVPVNRALLSLTSPWSVAGVPAISVPAGVLGHLPVGLQLVCRPGREDLLFAVAARLAR</sequence>
<dbReference type="EMBL" id="JBHTIW010000014">
    <property type="protein sequence ID" value="MFD0921624.1"/>
    <property type="molecule type" value="Genomic_DNA"/>
</dbReference>
<gene>
    <name evidence="2" type="ORF">ACFQ16_17910</name>
</gene>
<dbReference type="Proteomes" id="UP001597018">
    <property type="component" value="Unassembled WGS sequence"/>
</dbReference>
<accession>A0ABW3FSS9</accession>
<dbReference type="Pfam" id="PF01425">
    <property type="entry name" value="Amidase"/>
    <property type="match status" value="1"/>
</dbReference>
<reference evidence="3" key="1">
    <citation type="journal article" date="2019" name="Int. J. Syst. Evol. Microbiol.">
        <title>The Global Catalogue of Microorganisms (GCM) 10K type strain sequencing project: providing services to taxonomists for standard genome sequencing and annotation.</title>
        <authorList>
            <consortium name="The Broad Institute Genomics Platform"/>
            <consortium name="The Broad Institute Genome Sequencing Center for Infectious Disease"/>
            <person name="Wu L."/>
            <person name="Ma J."/>
        </authorList>
    </citation>
    <scope>NUCLEOTIDE SEQUENCE [LARGE SCALE GENOMIC DNA]</scope>
    <source>
        <strain evidence="3">CCUG 56401</strain>
    </source>
</reference>
<dbReference type="InterPro" id="IPR000120">
    <property type="entry name" value="Amidase"/>
</dbReference>
<dbReference type="SUPFAM" id="SSF75304">
    <property type="entry name" value="Amidase signature (AS) enzymes"/>
    <property type="match status" value="1"/>
</dbReference>
<dbReference type="InterPro" id="IPR023631">
    <property type="entry name" value="Amidase_dom"/>
</dbReference>
<proteinExistence type="predicted"/>
<evidence type="ECO:0000313" key="2">
    <source>
        <dbReference type="EMBL" id="MFD0921624.1"/>
    </source>
</evidence>
<dbReference type="Gene3D" id="3.90.1300.10">
    <property type="entry name" value="Amidase signature (AS) domain"/>
    <property type="match status" value="1"/>
</dbReference>
<organism evidence="2 3">
    <name type="scientific">Saccharopolyspora rosea</name>
    <dbReference type="NCBI Taxonomy" id="524884"/>
    <lineage>
        <taxon>Bacteria</taxon>
        <taxon>Bacillati</taxon>
        <taxon>Actinomycetota</taxon>
        <taxon>Actinomycetes</taxon>
        <taxon>Pseudonocardiales</taxon>
        <taxon>Pseudonocardiaceae</taxon>
        <taxon>Saccharopolyspora</taxon>
    </lineage>
</organism>
<evidence type="ECO:0000259" key="1">
    <source>
        <dbReference type="Pfam" id="PF01425"/>
    </source>
</evidence>
<evidence type="ECO:0000313" key="3">
    <source>
        <dbReference type="Proteomes" id="UP001597018"/>
    </source>
</evidence>
<name>A0ABW3FSS9_9PSEU</name>
<dbReference type="PANTHER" id="PTHR11895:SF176">
    <property type="entry name" value="AMIDASE AMID-RELATED"/>
    <property type="match status" value="1"/>
</dbReference>
<dbReference type="PANTHER" id="PTHR11895">
    <property type="entry name" value="TRANSAMIDASE"/>
    <property type="match status" value="1"/>
</dbReference>
<keyword evidence="3" id="KW-1185">Reference proteome</keyword>
<feature type="domain" description="Amidase" evidence="1">
    <location>
        <begin position="31"/>
        <end position="431"/>
    </location>
</feature>